<dbReference type="InterPro" id="IPR008906">
    <property type="entry name" value="HATC_C_dom"/>
</dbReference>
<dbReference type="GO" id="GO:0016874">
    <property type="term" value="F:ligase activity"/>
    <property type="evidence" value="ECO:0007669"/>
    <property type="project" value="UniProtKB-KW"/>
</dbReference>
<dbReference type="PANTHER" id="PTHR46481:SF9">
    <property type="entry name" value="ZINC FINGER BED DOMAIN-CONTAINING PROTEIN 1-LIKE"/>
    <property type="match status" value="1"/>
</dbReference>
<dbReference type="EMBL" id="JACTAM010002853">
    <property type="protein sequence ID" value="KAI2642406.1"/>
    <property type="molecule type" value="Genomic_DNA"/>
</dbReference>
<sequence length="414" mass="46075">MCVTIHYILDWKIKSACLQTTYFPQDHTGENIAEALRDVTATWMLNPNGPVAITTDNGANIVCAVQNNNWQRMQCFGHRLHLAIGHGMQDPHITRAISLCKETVSAFSYTWKKRRELAEVQAQMNLPAHQLSTESTTRWGSRLEMVERVLEQERALAKVLSADKKTRPLVLTWQDIEVLEAIQRALRPLQDFTDALSGEDSLLAPEEGDSELTKSIKHNILTYLNEKYSEPSTSDLLDIASFMDPRFQGKYVSSGKLVALKERVICEAQSLLGDQGSSAGVDKAVPQSAQESAIAGPVPPIAKKKKTLASFFVQDATPYSSSFTPRESIANELLSYLKSVCLESEADPLQWWQEHEVAYPALSTLARKYLCVPATSSPSERIFSCSGNIVTCQRAALKPDTVDRLVFLAQNIKM</sequence>
<evidence type="ECO:0000313" key="2">
    <source>
        <dbReference type="EMBL" id="KAI2642406.1"/>
    </source>
</evidence>
<protein>
    <submittedName>
        <fullName evidence="2">E3 SUMO-protein ligase ZBED1</fullName>
    </submittedName>
</protein>
<evidence type="ECO:0000259" key="1">
    <source>
        <dbReference type="Pfam" id="PF05699"/>
    </source>
</evidence>
<reference evidence="2 3" key="1">
    <citation type="submission" date="2022-01" db="EMBL/GenBank/DDBJ databases">
        <title>A high-quality chromosome-level genome assembly of rohu carp, Labeo rohita.</title>
        <authorList>
            <person name="Arick M.A. II"/>
            <person name="Hsu C.-Y."/>
            <person name="Magbanua Z."/>
            <person name="Pechanova O."/>
            <person name="Grover C."/>
            <person name="Miller E."/>
            <person name="Thrash A."/>
            <person name="Ezzel L."/>
            <person name="Alam S."/>
            <person name="Benzie J."/>
            <person name="Hamilton M."/>
            <person name="Karsi A."/>
            <person name="Lawrence M.L."/>
            <person name="Peterson D.G."/>
        </authorList>
    </citation>
    <scope>NUCLEOTIDE SEQUENCE [LARGE SCALE GENOMIC DNA]</scope>
    <source>
        <strain evidence="3">BAU-BD-2019</strain>
        <tissue evidence="2">Blood</tissue>
    </source>
</reference>
<name>A0ABQ8KZK6_LABRO</name>
<feature type="domain" description="HAT C-terminal dimerisation" evidence="1">
    <location>
        <begin position="332"/>
        <end position="412"/>
    </location>
</feature>
<organism evidence="2 3">
    <name type="scientific">Labeo rohita</name>
    <name type="common">Indian major carp</name>
    <name type="synonym">Cyprinus rohita</name>
    <dbReference type="NCBI Taxonomy" id="84645"/>
    <lineage>
        <taxon>Eukaryota</taxon>
        <taxon>Metazoa</taxon>
        <taxon>Chordata</taxon>
        <taxon>Craniata</taxon>
        <taxon>Vertebrata</taxon>
        <taxon>Euteleostomi</taxon>
        <taxon>Actinopterygii</taxon>
        <taxon>Neopterygii</taxon>
        <taxon>Teleostei</taxon>
        <taxon>Ostariophysi</taxon>
        <taxon>Cypriniformes</taxon>
        <taxon>Cyprinidae</taxon>
        <taxon>Labeoninae</taxon>
        <taxon>Labeonini</taxon>
        <taxon>Labeo</taxon>
    </lineage>
</organism>
<dbReference type="InterPro" id="IPR052035">
    <property type="entry name" value="ZnF_BED_domain_contain"/>
</dbReference>
<dbReference type="PANTHER" id="PTHR46481">
    <property type="entry name" value="ZINC FINGER BED DOMAIN-CONTAINING PROTEIN 4"/>
    <property type="match status" value="1"/>
</dbReference>
<dbReference type="InterPro" id="IPR012337">
    <property type="entry name" value="RNaseH-like_sf"/>
</dbReference>
<dbReference type="SUPFAM" id="SSF53098">
    <property type="entry name" value="Ribonuclease H-like"/>
    <property type="match status" value="1"/>
</dbReference>
<accession>A0ABQ8KZK6</accession>
<proteinExistence type="predicted"/>
<gene>
    <name evidence="2" type="ORF">H4Q32_030521</name>
</gene>
<dbReference type="Pfam" id="PF05699">
    <property type="entry name" value="Dimer_Tnp_hAT"/>
    <property type="match status" value="1"/>
</dbReference>
<dbReference type="Proteomes" id="UP000830375">
    <property type="component" value="Unassembled WGS sequence"/>
</dbReference>
<evidence type="ECO:0000313" key="3">
    <source>
        <dbReference type="Proteomes" id="UP000830375"/>
    </source>
</evidence>
<keyword evidence="3" id="KW-1185">Reference proteome</keyword>
<comment type="caution">
    <text evidence="2">The sequence shown here is derived from an EMBL/GenBank/DDBJ whole genome shotgun (WGS) entry which is preliminary data.</text>
</comment>
<keyword evidence="2" id="KW-0436">Ligase</keyword>